<feature type="transmembrane region" description="Helical" evidence="1">
    <location>
        <begin position="166"/>
        <end position="184"/>
    </location>
</feature>
<proteinExistence type="predicted"/>
<feature type="transmembrane region" description="Helical" evidence="1">
    <location>
        <begin position="232"/>
        <end position="251"/>
    </location>
</feature>
<dbReference type="InterPro" id="IPR050623">
    <property type="entry name" value="Glucan_succinyl_AcylTrfase"/>
</dbReference>
<dbReference type="EMBL" id="CP022684">
    <property type="protein sequence ID" value="AUM13655.1"/>
    <property type="molecule type" value="Genomic_DNA"/>
</dbReference>
<feature type="transmembrane region" description="Helical" evidence="1">
    <location>
        <begin position="204"/>
        <end position="220"/>
    </location>
</feature>
<dbReference type="PANTHER" id="PTHR36927:SF1">
    <property type="entry name" value="MDO-LIKE PROTEIN"/>
    <property type="match status" value="1"/>
</dbReference>
<accession>A0A2K9LQA0</accession>
<feature type="transmembrane region" description="Helical" evidence="1">
    <location>
        <begin position="51"/>
        <end position="75"/>
    </location>
</feature>
<protein>
    <recommendedName>
        <fullName evidence="2">Acyltransferase 3 domain-containing protein</fullName>
    </recommendedName>
</protein>
<evidence type="ECO:0000256" key="1">
    <source>
        <dbReference type="SAM" id="Phobius"/>
    </source>
</evidence>
<dbReference type="PANTHER" id="PTHR36927">
    <property type="entry name" value="BLR4337 PROTEIN"/>
    <property type="match status" value="1"/>
</dbReference>
<evidence type="ECO:0000259" key="2">
    <source>
        <dbReference type="Pfam" id="PF01757"/>
    </source>
</evidence>
<feature type="domain" description="Acyltransferase 3" evidence="2">
    <location>
        <begin position="5"/>
        <end position="347"/>
    </location>
</feature>
<feature type="transmembrane region" description="Helical" evidence="1">
    <location>
        <begin position="133"/>
        <end position="154"/>
    </location>
</feature>
<dbReference type="Pfam" id="PF01757">
    <property type="entry name" value="Acyl_transf_3"/>
    <property type="match status" value="1"/>
</dbReference>
<dbReference type="GO" id="GO:0016747">
    <property type="term" value="F:acyltransferase activity, transferring groups other than amino-acyl groups"/>
    <property type="evidence" value="ECO:0007669"/>
    <property type="project" value="InterPro"/>
</dbReference>
<feature type="transmembrane region" description="Helical" evidence="1">
    <location>
        <begin position="91"/>
        <end position="113"/>
    </location>
</feature>
<dbReference type="RefSeq" id="WP_101895030.1">
    <property type="nucleotide sequence ID" value="NZ_CP022684.1"/>
</dbReference>
<dbReference type="KEGG" id="kak:Kalk_15020"/>
<keyword evidence="1" id="KW-0472">Membrane</keyword>
<feature type="transmembrane region" description="Helical" evidence="1">
    <location>
        <begin position="263"/>
        <end position="285"/>
    </location>
</feature>
<evidence type="ECO:0000313" key="4">
    <source>
        <dbReference type="Proteomes" id="UP000235116"/>
    </source>
</evidence>
<gene>
    <name evidence="3" type="ORF">Kalk_15020</name>
</gene>
<dbReference type="AlphaFoldDB" id="A0A2K9LQA0"/>
<keyword evidence="4" id="KW-1185">Reference proteome</keyword>
<organism evidence="3 4">
    <name type="scientific">Ketobacter alkanivorans</name>
    <dbReference type="NCBI Taxonomy" id="1917421"/>
    <lineage>
        <taxon>Bacteria</taxon>
        <taxon>Pseudomonadati</taxon>
        <taxon>Pseudomonadota</taxon>
        <taxon>Gammaproteobacteria</taxon>
        <taxon>Pseudomonadales</taxon>
        <taxon>Ketobacteraceae</taxon>
        <taxon>Ketobacter</taxon>
    </lineage>
</organism>
<dbReference type="OrthoDB" id="341887at2"/>
<name>A0A2K9LQA0_9GAMM</name>
<reference evidence="4" key="1">
    <citation type="submission" date="2017-08" db="EMBL/GenBank/DDBJ databases">
        <title>Direct submision.</title>
        <authorList>
            <person name="Kim S.-J."/>
            <person name="Rhee S.-K."/>
        </authorList>
    </citation>
    <scope>NUCLEOTIDE SEQUENCE [LARGE SCALE GENOMIC DNA]</scope>
    <source>
        <strain evidence="4">GI5</strain>
    </source>
</reference>
<dbReference type="Proteomes" id="UP000235116">
    <property type="component" value="Chromosome"/>
</dbReference>
<sequence length="386" mass="44806">MDRRIYFLDQVRSHMMLLGIVLHAAGSYNNLPAGELWPYKSVDVHIGYSVLINLIHSFRMQVFFLVAGLFAAMLLSKRGSTGFLKHRTQRVLLPLLIFAGPLMLSCNWLFAYGAELMHRRGTIIEFSDSVHLYHLWFLYYLYIYVLLAIPLQGVLIRCFSEGRNRYVAKVLPWMLGILIALVHFAENSYLLEVPVGLNVFKGVFFQYFLFFAAGMMAFHLREEFFASVDRCWRLLAFAVLFLIMFVASVAMNAAQNEGDPNAIVWYGVIFLGLYYAFACWFVLAIYKRLCDHFSPVARYLSEASYWVYLVHLPMTVALPMLIDDWQLHHAVKFGVVLLVTLFVSLLTFHLFARSTWIGWLLNGKRRRFNLPFIHKPEKFMESKRTA</sequence>
<keyword evidence="1" id="KW-0812">Transmembrane</keyword>
<evidence type="ECO:0000313" key="3">
    <source>
        <dbReference type="EMBL" id="AUM13655.1"/>
    </source>
</evidence>
<feature type="transmembrane region" description="Helical" evidence="1">
    <location>
        <begin position="305"/>
        <end position="322"/>
    </location>
</feature>
<feature type="transmembrane region" description="Helical" evidence="1">
    <location>
        <begin position="12"/>
        <end position="31"/>
    </location>
</feature>
<feature type="transmembrane region" description="Helical" evidence="1">
    <location>
        <begin position="334"/>
        <end position="361"/>
    </location>
</feature>
<keyword evidence="1" id="KW-1133">Transmembrane helix</keyword>
<dbReference type="InterPro" id="IPR002656">
    <property type="entry name" value="Acyl_transf_3_dom"/>
</dbReference>